<sequence length="146" mass="15629">MDEETVKLVYFIAVTGLVTLILLSVLAAIRRALIKQGWRIAEAMSEELDAASLPAAMANPAPQATPTAADTYQLPGHLIPSASRLIGMVGLVIMAAMYVGIGYFALYAAFFSPASLAYIDDLAKYFLVGSALFAPYAFNQLSSMMK</sequence>
<protein>
    <submittedName>
        <fullName evidence="2">Uncharacterized protein</fullName>
    </submittedName>
</protein>
<dbReference type="RefSeq" id="WP_284195497.1">
    <property type="nucleotide sequence ID" value="NZ_BSOG01000001.1"/>
</dbReference>
<comment type="caution">
    <text evidence="2">The sequence shown here is derived from an EMBL/GenBank/DDBJ whole genome shotgun (WGS) entry which is preliminary data.</text>
</comment>
<feature type="transmembrane region" description="Helical" evidence="1">
    <location>
        <begin position="122"/>
        <end position="138"/>
    </location>
</feature>
<gene>
    <name evidence="2" type="ORF">GCM10007907_11610</name>
</gene>
<dbReference type="EMBL" id="BSOG01000001">
    <property type="protein sequence ID" value="GLR12371.1"/>
    <property type="molecule type" value="Genomic_DNA"/>
</dbReference>
<dbReference type="Proteomes" id="UP001156706">
    <property type="component" value="Unassembled WGS sequence"/>
</dbReference>
<evidence type="ECO:0000256" key="1">
    <source>
        <dbReference type="SAM" id="Phobius"/>
    </source>
</evidence>
<evidence type="ECO:0000313" key="3">
    <source>
        <dbReference type="Proteomes" id="UP001156706"/>
    </source>
</evidence>
<proteinExistence type="predicted"/>
<name>A0ABQ5YCV3_9NEIS</name>
<keyword evidence="3" id="KW-1185">Reference proteome</keyword>
<accession>A0ABQ5YCV3</accession>
<keyword evidence="1" id="KW-0472">Membrane</keyword>
<keyword evidence="1" id="KW-1133">Transmembrane helix</keyword>
<keyword evidence="1" id="KW-0812">Transmembrane</keyword>
<organism evidence="2 3">
    <name type="scientific">Chitinimonas prasina</name>
    <dbReference type="NCBI Taxonomy" id="1434937"/>
    <lineage>
        <taxon>Bacteria</taxon>
        <taxon>Pseudomonadati</taxon>
        <taxon>Pseudomonadota</taxon>
        <taxon>Betaproteobacteria</taxon>
        <taxon>Neisseriales</taxon>
        <taxon>Chitinibacteraceae</taxon>
        <taxon>Chitinimonas</taxon>
    </lineage>
</organism>
<feature type="transmembrane region" description="Helical" evidence="1">
    <location>
        <begin position="85"/>
        <end position="110"/>
    </location>
</feature>
<feature type="transmembrane region" description="Helical" evidence="1">
    <location>
        <begin position="6"/>
        <end position="29"/>
    </location>
</feature>
<evidence type="ECO:0000313" key="2">
    <source>
        <dbReference type="EMBL" id="GLR12371.1"/>
    </source>
</evidence>
<reference evidence="3" key="1">
    <citation type="journal article" date="2019" name="Int. J. Syst. Evol. Microbiol.">
        <title>The Global Catalogue of Microorganisms (GCM) 10K type strain sequencing project: providing services to taxonomists for standard genome sequencing and annotation.</title>
        <authorList>
            <consortium name="The Broad Institute Genomics Platform"/>
            <consortium name="The Broad Institute Genome Sequencing Center for Infectious Disease"/>
            <person name="Wu L."/>
            <person name="Ma J."/>
        </authorList>
    </citation>
    <scope>NUCLEOTIDE SEQUENCE [LARGE SCALE GENOMIC DNA]</scope>
    <source>
        <strain evidence="3">NBRC 110044</strain>
    </source>
</reference>